<dbReference type="Proteomes" id="UP000319671">
    <property type="component" value="Unassembled WGS sequence"/>
</dbReference>
<proteinExistence type="predicted"/>
<keyword evidence="2" id="KW-1185">Reference proteome</keyword>
<sequence length="350" mass="40175">MQTNKVLKPLKLSPNNLKPDAKLTAPEMGKLWATYVGNSMSAWILRYFLKHVDDDDIRLILENGLSLTEDFMQRIEQILSKENFPTPIGFTKDDVNLGAPRLFQDEFYVHYLKYVAKAGLSLYNVAIPLVLREDIRDFFIYCNVSTITFLGQLNDVLMMKGLIIKPPILPIPEKVDFIKKQNYLKGFFGEVRPLHALEITHLYDNIENNTTSKALLIAFSQVAKNEEVQQFLIRGREITDRSVKQYGEKLQKDNLPFPTQLDHLVTESTFSPFSDKLMVFHKVDMFSMKIRSFGNSIAVNGRRDIGSMYMRSLAEMLVYVEDGANILIENGWMEEPPKAADRSDLASNKY</sequence>
<dbReference type="RefSeq" id="WP_144565179.1">
    <property type="nucleotide sequence ID" value="NZ_VIVN01000005.1"/>
</dbReference>
<protein>
    <submittedName>
        <fullName evidence="1">Uncharacterized protein DUF3231</fullName>
    </submittedName>
</protein>
<name>A0A561DF61_9BACI</name>
<dbReference type="InterPro" id="IPR012347">
    <property type="entry name" value="Ferritin-like"/>
</dbReference>
<dbReference type="Pfam" id="PF11553">
    <property type="entry name" value="DUF3231"/>
    <property type="match status" value="2"/>
</dbReference>
<organism evidence="1 2">
    <name type="scientific">Neobacillus bataviensis</name>
    <dbReference type="NCBI Taxonomy" id="220685"/>
    <lineage>
        <taxon>Bacteria</taxon>
        <taxon>Bacillati</taxon>
        <taxon>Bacillota</taxon>
        <taxon>Bacilli</taxon>
        <taxon>Bacillales</taxon>
        <taxon>Bacillaceae</taxon>
        <taxon>Neobacillus</taxon>
    </lineage>
</organism>
<dbReference type="InterPro" id="IPR021617">
    <property type="entry name" value="DUF3231"/>
</dbReference>
<comment type="caution">
    <text evidence="1">The sequence shown here is derived from an EMBL/GenBank/DDBJ whole genome shotgun (WGS) entry which is preliminary data.</text>
</comment>
<gene>
    <name evidence="1" type="ORF">FB550_105187</name>
</gene>
<accession>A0A561DF61</accession>
<reference evidence="1 2" key="1">
    <citation type="submission" date="2019-06" db="EMBL/GenBank/DDBJ databases">
        <title>Sorghum-associated microbial communities from plants grown in Nebraska, USA.</title>
        <authorList>
            <person name="Schachtman D."/>
        </authorList>
    </citation>
    <scope>NUCLEOTIDE SEQUENCE [LARGE SCALE GENOMIC DNA]</scope>
    <source>
        <strain evidence="1 2">2482</strain>
    </source>
</reference>
<dbReference type="Gene3D" id="1.20.1260.10">
    <property type="match status" value="2"/>
</dbReference>
<dbReference type="AlphaFoldDB" id="A0A561DF61"/>
<evidence type="ECO:0000313" key="2">
    <source>
        <dbReference type="Proteomes" id="UP000319671"/>
    </source>
</evidence>
<dbReference type="EMBL" id="VIVN01000005">
    <property type="protein sequence ID" value="TWE01819.1"/>
    <property type="molecule type" value="Genomic_DNA"/>
</dbReference>
<evidence type="ECO:0000313" key="1">
    <source>
        <dbReference type="EMBL" id="TWE01819.1"/>
    </source>
</evidence>